<dbReference type="VEuPathDB" id="FungiDB:CXQ85_003062"/>
<keyword evidence="4" id="KW-0964">Secreted</keyword>
<keyword evidence="5 16" id="KW-0732">Signal</keyword>
<gene>
    <name evidence="17" type="ORF">CXQ85_003062</name>
</gene>
<feature type="region of interest" description="Disordered" evidence="14">
    <location>
        <begin position="504"/>
        <end position="534"/>
    </location>
</feature>
<dbReference type="SUPFAM" id="SSF51445">
    <property type="entry name" value="(Trans)glycosidases"/>
    <property type="match status" value="1"/>
</dbReference>
<evidence type="ECO:0000256" key="14">
    <source>
        <dbReference type="SAM" id="MobiDB-lite"/>
    </source>
</evidence>
<evidence type="ECO:0000313" key="18">
    <source>
        <dbReference type="Proteomes" id="UP000244309"/>
    </source>
</evidence>
<dbReference type="GO" id="GO:0009277">
    <property type="term" value="C:fungal-type cell wall"/>
    <property type="evidence" value="ECO:0007669"/>
    <property type="project" value="TreeGrafter"/>
</dbReference>
<dbReference type="Gene3D" id="3.20.20.80">
    <property type="entry name" value="Glycosidases"/>
    <property type="match status" value="1"/>
</dbReference>
<evidence type="ECO:0000256" key="13">
    <source>
        <dbReference type="RuleBase" id="RU004335"/>
    </source>
</evidence>
<comment type="catalytic activity">
    <reaction evidence="10">
        <text>Successive hydrolysis of beta-D-glucose units from the non-reducing ends of (1-&gt;3)-beta-D-glucans, releasing alpha-glucose.</text>
        <dbReference type="EC" id="3.2.1.58"/>
    </reaction>
</comment>
<feature type="chain" id="PRO_5015954900" description="glucan 1,3-beta-glucosidase" evidence="16">
    <location>
        <begin position="19"/>
        <end position="820"/>
    </location>
</feature>
<dbReference type="EC" id="3.2.1.58" evidence="11"/>
<evidence type="ECO:0000256" key="7">
    <source>
        <dbReference type="ARBA" id="ARBA00023180"/>
    </source>
</evidence>
<dbReference type="FunFam" id="3.20.20.80:FF:000105">
    <property type="entry name" value="Glucan 1,3-beta-glucosidase"/>
    <property type="match status" value="1"/>
</dbReference>
<dbReference type="InterPro" id="IPR000490">
    <property type="entry name" value="Glyco_hydro_17"/>
</dbReference>
<name>A0A2V1AZL1_9ASCO</name>
<dbReference type="GO" id="GO:0005975">
    <property type="term" value="P:carbohydrate metabolic process"/>
    <property type="evidence" value="ECO:0007669"/>
    <property type="project" value="InterPro"/>
</dbReference>
<dbReference type="PANTHER" id="PTHR16631:SF26">
    <property type="entry name" value="GLUCAN 1,3-BETA-GLUCOSIDASE"/>
    <property type="match status" value="1"/>
</dbReference>
<dbReference type="RefSeq" id="XP_025344268.1">
    <property type="nucleotide sequence ID" value="XM_025486718.1"/>
</dbReference>
<evidence type="ECO:0000256" key="8">
    <source>
        <dbReference type="ARBA" id="ARBA00023295"/>
    </source>
</evidence>
<dbReference type="AlphaFoldDB" id="A0A2V1AZL1"/>
<keyword evidence="15" id="KW-0812">Transmembrane</keyword>
<dbReference type="GO" id="GO:0005576">
    <property type="term" value="C:extracellular region"/>
    <property type="evidence" value="ECO:0007669"/>
    <property type="project" value="TreeGrafter"/>
</dbReference>
<dbReference type="GO" id="GO:0004338">
    <property type="term" value="F:glucan exo-1,3-beta-glucosidase activity"/>
    <property type="evidence" value="ECO:0007669"/>
    <property type="project" value="UniProtKB-EC"/>
</dbReference>
<dbReference type="GeneID" id="37008393"/>
<sequence length="820" mass="92237">MQLKFFVAASALVSTVASLGDLAFSLGVKDNAGNCKSADEYKSDFEVLSGHSKIVRTYAVSDCNTLEILGPAAEEAGFQVMFGIWPTDKAHFDEEKQALKQFLPKISKSTVKVFTVGSEALYRDDLPASDLANAIDEIKQLISEIEDKNGESYAGVQVGTADSWNVLVDGAAIPAIKAADFVFANAFSYWQGQTMENASYSFVDDIMQALQTIQTAKGSTDLSNFWVGETGWPTQGTHFEASEPGVDNARQFWKEAICAIRAWGVNVCVFEAFDEAWKPDTSGTSDVEKYWGVWDANYALNNNMKTGSVVRLVGYLITFSKTKSWPLPPDTISNARLNSTTSSNNEGSTLFVVSIVMLSLVILSILLIAAYFVIRRIGTLNEESLNREEENQAYLELNSDEQELYFQSREYLTTNPYVRGDLLFSQNLSIQEKGIRAWEFVKDYMLTNNDLLIVNRFELNFFKKFECSTQTNLPIPMTNDVYYFETYKKFNSDILLERSEIDDENDLTERENDFPPDFWDINESSEGGAVNQDKFSYNAYRDDHSEDERITMDSLIPSKPPSYSADSGEPSNESDSSHHIPSEQLNSHDTQSTDVNGDLLHSGEQISEMIQRQKGSPVEDIDDDDDDDDDDVVVVVSNGSVDQVENALKEFSVSHGRIAMVSEIVHLYSFPELICFLERTEEKKSAQIAFEGEVVFMFFKGLNFIQDLTCDVMDFQRTLPGDWATRTYQAYRLCKVYFYFDATVVDFPGERSGNSFEDSHQFNSIMTIATDVIRKLCFMMQRIGGVFLDDRNLSGGKAIALRHFLRNFPNVEKLKDSDGT</sequence>
<dbReference type="InterPro" id="IPR050732">
    <property type="entry name" value="Beta-glucan_modifiers"/>
</dbReference>
<dbReference type="Proteomes" id="UP000244309">
    <property type="component" value="Unassembled WGS sequence"/>
</dbReference>
<dbReference type="Pfam" id="PF00332">
    <property type="entry name" value="Glyco_hydro_17"/>
    <property type="match status" value="1"/>
</dbReference>
<keyword evidence="15" id="KW-0472">Membrane</keyword>
<evidence type="ECO:0000256" key="2">
    <source>
        <dbReference type="ARBA" id="ARBA00008773"/>
    </source>
</evidence>
<comment type="caution">
    <text evidence="17">The sequence shown here is derived from an EMBL/GenBank/DDBJ whole genome shotgun (WGS) entry which is preliminary data.</text>
</comment>
<evidence type="ECO:0000256" key="6">
    <source>
        <dbReference type="ARBA" id="ARBA00022801"/>
    </source>
</evidence>
<dbReference type="GO" id="GO:0042973">
    <property type="term" value="F:glucan endo-1,3-beta-D-glucosidase activity"/>
    <property type="evidence" value="ECO:0007669"/>
    <property type="project" value="TreeGrafter"/>
</dbReference>
<evidence type="ECO:0000256" key="9">
    <source>
        <dbReference type="ARBA" id="ARBA00023316"/>
    </source>
</evidence>
<proteinExistence type="inferred from homology"/>
<organism evidence="17 18">
    <name type="scientific">Candidozyma haemuli</name>
    <dbReference type="NCBI Taxonomy" id="45357"/>
    <lineage>
        <taxon>Eukaryota</taxon>
        <taxon>Fungi</taxon>
        <taxon>Dikarya</taxon>
        <taxon>Ascomycota</taxon>
        <taxon>Saccharomycotina</taxon>
        <taxon>Pichiomycetes</taxon>
        <taxon>Metschnikowiaceae</taxon>
        <taxon>Candidozyma</taxon>
    </lineage>
</organism>
<feature type="signal peptide" evidence="16">
    <location>
        <begin position="1"/>
        <end position="18"/>
    </location>
</feature>
<accession>A0A2V1AZL1</accession>
<dbReference type="OrthoDB" id="1293114at2759"/>
<dbReference type="GO" id="GO:0031505">
    <property type="term" value="P:fungal-type cell wall organization"/>
    <property type="evidence" value="ECO:0007669"/>
    <property type="project" value="UniProtKB-ARBA"/>
</dbReference>
<feature type="region of interest" description="Disordered" evidence="14">
    <location>
        <begin position="610"/>
        <end position="629"/>
    </location>
</feature>
<evidence type="ECO:0000313" key="17">
    <source>
        <dbReference type="EMBL" id="PVH23328.1"/>
    </source>
</evidence>
<keyword evidence="3" id="KW-0134">Cell wall</keyword>
<reference evidence="17 18" key="1">
    <citation type="submission" date="2017-12" db="EMBL/GenBank/DDBJ databases">
        <title>Genome Sequence of a Multidrug-Resistant Candida haemulonii Isolate from a Patient with Chronic Leg Ulcers in Israel.</title>
        <authorList>
            <person name="Chow N.A."/>
            <person name="Gade L."/>
            <person name="Batra D."/>
            <person name="Rowe L.A."/>
            <person name="Ben-Ami R."/>
            <person name="Loparev V.N."/>
            <person name="Litvintseva A.P."/>
        </authorList>
    </citation>
    <scope>NUCLEOTIDE SEQUENCE [LARGE SCALE GENOMIC DNA]</scope>
    <source>
        <strain evidence="17 18">B11899</strain>
    </source>
</reference>
<protein>
    <recommendedName>
        <fullName evidence="11">glucan 1,3-beta-glucosidase</fullName>
        <ecNumber evidence="11">3.2.1.58</ecNumber>
    </recommendedName>
    <alternativeName>
        <fullName evidence="12">Exo-1,3-beta-glucanase</fullName>
    </alternativeName>
</protein>
<keyword evidence="18" id="KW-1185">Reference proteome</keyword>
<evidence type="ECO:0000256" key="10">
    <source>
        <dbReference type="ARBA" id="ARBA00036824"/>
    </source>
</evidence>
<evidence type="ECO:0000256" key="5">
    <source>
        <dbReference type="ARBA" id="ARBA00022729"/>
    </source>
</evidence>
<keyword evidence="7" id="KW-0325">Glycoprotein</keyword>
<keyword evidence="9" id="KW-0961">Cell wall biogenesis/degradation</keyword>
<feature type="compositionally biased region" description="Polar residues" evidence="14">
    <location>
        <begin position="583"/>
        <end position="595"/>
    </location>
</feature>
<keyword evidence="15" id="KW-1133">Transmembrane helix</keyword>
<evidence type="ECO:0000256" key="16">
    <source>
        <dbReference type="SAM" id="SignalP"/>
    </source>
</evidence>
<evidence type="ECO:0000256" key="3">
    <source>
        <dbReference type="ARBA" id="ARBA00022512"/>
    </source>
</evidence>
<dbReference type="InterPro" id="IPR017853">
    <property type="entry name" value="GH"/>
</dbReference>
<comment type="similarity">
    <text evidence="2 13">Belongs to the glycosyl hydrolase 17 family.</text>
</comment>
<evidence type="ECO:0000256" key="11">
    <source>
        <dbReference type="ARBA" id="ARBA00038929"/>
    </source>
</evidence>
<evidence type="ECO:0000256" key="1">
    <source>
        <dbReference type="ARBA" id="ARBA00004191"/>
    </source>
</evidence>
<dbReference type="GO" id="GO:0009986">
    <property type="term" value="C:cell surface"/>
    <property type="evidence" value="ECO:0007669"/>
    <property type="project" value="TreeGrafter"/>
</dbReference>
<keyword evidence="8" id="KW-0326">Glycosidase</keyword>
<dbReference type="PANTHER" id="PTHR16631">
    <property type="entry name" value="GLUCAN 1,3-BETA-GLUCOSIDASE"/>
    <property type="match status" value="1"/>
</dbReference>
<comment type="subcellular location">
    <subcellularLocation>
        <location evidence="1">Secreted</location>
        <location evidence="1">Cell wall</location>
    </subcellularLocation>
</comment>
<keyword evidence="6" id="KW-0378">Hydrolase</keyword>
<dbReference type="STRING" id="45357.A0A2V1AZL1"/>
<dbReference type="EMBL" id="PKFO01000010">
    <property type="protein sequence ID" value="PVH23328.1"/>
    <property type="molecule type" value="Genomic_DNA"/>
</dbReference>
<feature type="region of interest" description="Disordered" evidence="14">
    <location>
        <begin position="546"/>
        <end position="598"/>
    </location>
</feature>
<feature type="transmembrane region" description="Helical" evidence="15">
    <location>
        <begin position="350"/>
        <end position="374"/>
    </location>
</feature>
<evidence type="ECO:0000256" key="4">
    <source>
        <dbReference type="ARBA" id="ARBA00022525"/>
    </source>
</evidence>
<feature type="compositionally biased region" description="Acidic residues" evidence="14">
    <location>
        <begin position="619"/>
        <end position="629"/>
    </location>
</feature>
<evidence type="ECO:0000256" key="12">
    <source>
        <dbReference type="ARBA" id="ARBA00041761"/>
    </source>
</evidence>
<evidence type="ECO:0000256" key="15">
    <source>
        <dbReference type="SAM" id="Phobius"/>
    </source>
</evidence>